<accession>A0ABD3H266</accession>
<sequence length="387" mass="43664">MTVPMENTQQQTGRLIQAIVPSLDSYEAWTHDNWESRMRLSVPHSRYVGRNAFLTMFDKQQHNDIALVRQPPTVQNSRSKLLPWSPQCEKEGLSLSIQTVWVEMPYISSLLAEWILDLFQQLGPVIQMPATSMLLSYEHVRAQILWDSNNEIPPHVEIELAEPDEGKSFILRQEDRHRQIPRDPEQTSQFGPIKVDNQHPHAQIHLDQAIALEAPRIASPANSEGISSDHEIAKTNELSQSQGPSEESRRQFIQMLVNPVGFNDEIHHEIGTPTGQLYFPINLEAPTTETPFRSSKRKIRSPSTTKDPQLSERVTRRRKLLSSLDVEGYDGAEQATHTAPSTSGTPPTKRLQRSKSKGRGYQTTYKPPSASQGTEPPQHGRAASGDK</sequence>
<protein>
    <recommendedName>
        <fullName evidence="4">DUF4283 domain-containing protein</fullName>
    </recommendedName>
</protein>
<dbReference type="EMBL" id="JBJQOH010000006">
    <property type="protein sequence ID" value="KAL3685622.1"/>
    <property type="molecule type" value="Genomic_DNA"/>
</dbReference>
<reference evidence="2 3" key="1">
    <citation type="submission" date="2024-09" db="EMBL/GenBank/DDBJ databases">
        <title>Chromosome-scale assembly of Riccia sorocarpa.</title>
        <authorList>
            <person name="Paukszto L."/>
        </authorList>
    </citation>
    <scope>NUCLEOTIDE SEQUENCE [LARGE SCALE GENOMIC DNA]</scope>
    <source>
        <strain evidence="2">LP-2024</strain>
        <tissue evidence="2">Aerial parts of the thallus</tissue>
    </source>
</reference>
<feature type="region of interest" description="Disordered" evidence="1">
    <location>
        <begin position="288"/>
        <end position="387"/>
    </location>
</feature>
<comment type="caution">
    <text evidence="2">The sequence shown here is derived from an EMBL/GenBank/DDBJ whole genome shotgun (WGS) entry which is preliminary data.</text>
</comment>
<name>A0ABD3H266_9MARC</name>
<evidence type="ECO:0000313" key="2">
    <source>
        <dbReference type="EMBL" id="KAL3685622.1"/>
    </source>
</evidence>
<evidence type="ECO:0008006" key="4">
    <source>
        <dbReference type="Google" id="ProtNLM"/>
    </source>
</evidence>
<organism evidence="2 3">
    <name type="scientific">Riccia sorocarpa</name>
    <dbReference type="NCBI Taxonomy" id="122646"/>
    <lineage>
        <taxon>Eukaryota</taxon>
        <taxon>Viridiplantae</taxon>
        <taxon>Streptophyta</taxon>
        <taxon>Embryophyta</taxon>
        <taxon>Marchantiophyta</taxon>
        <taxon>Marchantiopsida</taxon>
        <taxon>Marchantiidae</taxon>
        <taxon>Marchantiales</taxon>
        <taxon>Ricciaceae</taxon>
        <taxon>Riccia</taxon>
    </lineage>
</organism>
<gene>
    <name evidence="2" type="ORF">R1sor_003644</name>
</gene>
<keyword evidence="3" id="KW-1185">Reference proteome</keyword>
<proteinExistence type="predicted"/>
<dbReference type="AlphaFoldDB" id="A0ABD3H266"/>
<dbReference type="Proteomes" id="UP001633002">
    <property type="component" value="Unassembled WGS sequence"/>
</dbReference>
<feature type="compositionally biased region" description="Polar residues" evidence="1">
    <location>
        <begin position="361"/>
        <end position="375"/>
    </location>
</feature>
<evidence type="ECO:0000256" key="1">
    <source>
        <dbReference type="SAM" id="MobiDB-lite"/>
    </source>
</evidence>
<feature type="compositionally biased region" description="Polar residues" evidence="1">
    <location>
        <begin position="335"/>
        <end position="346"/>
    </location>
</feature>
<evidence type="ECO:0000313" key="3">
    <source>
        <dbReference type="Proteomes" id="UP001633002"/>
    </source>
</evidence>